<dbReference type="GO" id="GO:0046325">
    <property type="term" value="P:negative regulation of D-glucose import"/>
    <property type="evidence" value="ECO:0007669"/>
    <property type="project" value="InterPro"/>
</dbReference>
<dbReference type="Proteomes" id="UP000029481">
    <property type="component" value="Chromosome"/>
</dbReference>
<dbReference type="EMBL" id="CP009451">
    <property type="protein sequence ID" value="AIR04722.1"/>
    <property type="molecule type" value="Genomic_DNA"/>
</dbReference>
<sequence length="59" mass="6948">MKRSSPARFFQQYFAATQFVCSGWLARLTVEQRLRMLEDLMQWEVTTPMPENANTPTHV</sequence>
<gene>
    <name evidence="1" type="ORF">JT31_08885</name>
</gene>
<accession>A0A089PWI3</accession>
<name>A0A089PWI3_9ENTR</name>
<reference evidence="1 2" key="1">
    <citation type="submission" date="2014-09" db="EMBL/GenBank/DDBJ databases">
        <title>Cedecea neteri SSMD04 Genome Sequencing.</title>
        <authorList>
            <person name="Tan J.-Y."/>
        </authorList>
    </citation>
    <scope>NUCLEOTIDE SEQUENCE [LARGE SCALE GENOMIC DNA]</scope>
    <source>
        <strain evidence="1 2">SSMD04</strain>
    </source>
</reference>
<keyword evidence="2" id="KW-1185">Reference proteome</keyword>
<dbReference type="RefSeq" id="WP_038475623.1">
    <property type="nucleotide sequence ID" value="NZ_CP009451.1"/>
</dbReference>
<dbReference type="AlphaFoldDB" id="A0A089PWI3"/>
<evidence type="ECO:0000313" key="1">
    <source>
        <dbReference type="EMBL" id="AIR04722.1"/>
    </source>
</evidence>
<dbReference type="KEGG" id="cnt:JT31_08885"/>
<protein>
    <recommendedName>
        <fullName evidence="3">Glucose uptake inhibitor SgrT</fullName>
    </recommendedName>
</protein>
<evidence type="ECO:0000313" key="2">
    <source>
        <dbReference type="Proteomes" id="UP000029481"/>
    </source>
</evidence>
<dbReference type="Pfam" id="PF15894">
    <property type="entry name" value="SgrT"/>
    <property type="match status" value="1"/>
</dbReference>
<dbReference type="OrthoDB" id="6488438at2"/>
<organism evidence="1 2">
    <name type="scientific">Cedecea neteri</name>
    <dbReference type="NCBI Taxonomy" id="158822"/>
    <lineage>
        <taxon>Bacteria</taxon>
        <taxon>Pseudomonadati</taxon>
        <taxon>Pseudomonadota</taxon>
        <taxon>Gammaproteobacteria</taxon>
        <taxon>Enterobacterales</taxon>
        <taxon>Enterobacteriaceae</taxon>
        <taxon>Cedecea</taxon>
    </lineage>
</organism>
<proteinExistence type="predicted"/>
<evidence type="ECO:0008006" key="3">
    <source>
        <dbReference type="Google" id="ProtNLM"/>
    </source>
</evidence>
<dbReference type="InterPro" id="IPR031767">
    <property type="entry name" value="SgrT"/>
</dbReference>